<evidence type="ECO:0000256" key="2">
    <source>
        <dbReference type="ARBA" id="ARBA00022747"/>
    </source>
</evidence>
<dbReference type="InterPro" id="IPR000055">
    <property type="entry name" value="Restrct_endonuc_typeI_TRD"/>
</dbReference>
<evidence type="ECO:0000256" key="3">
    <source>
        <dbReference type="ARBA" id="ARBA00023125"/>
    </source>
</evidence>
<dbReference type="Pfam" id="PF01420">
    <property type="entry name" value="Methylase_S"/>
    <property type="match status" value="2"/>
</dbReference>
<dbReference type="KEGG" id="tce:A3L02_07590"/>
<dbReference type="Gene3D" id="1.10.287.1120">
    <property type="entry name" value="Bipartite methylase S protein"/>
    <property type="match status" value="1"/>
</dbReference>
<dbReference type="OrthoDB" id="84651at2157"/>
<dbReference type="InterPro" id="IPR044946">
    <property type="entry name" value="Restrct_endonuc_typeI_TRD_sf"/>
</dbReference>
<dbReference type="PANTHER" id="PTHR30408">
    <property type="entry name" value="TYPE-1 RESTRICTION ENZYME ECOKI SPECIFICITY PROTEIN"/>
    <property type="match status" value="1"/>
</dbReference>
<gene>
    <name evidence="5" type="ORF">A3L02_07590</name>
</gene>
<dbReference type="CDD" id="cd17245">
    <property type="entry name" value="RMtype1_S_TteMORF1547P-TRD2-CR2_Aco12261I-TRD1-CR1_like"/>
    <property type="match status" value="1"/>
</dbReference>
<dbReference type="REBASE" id="210303">
    <property type="entry name" value="S.TceVu13ORF7585P"/>
</dbReference>
<accession>A0A218P3D7</accession>
<feature type="domain" description="Type I restriction modification DNA specificity" evidence="4">
    <location>
        <begin position="236"/>
        <end position="407"/>
    </location>
</feature>
<dbReference type="GeneID" id="33324613"/>
<dbReference type="GO" id="GO:0003677">
    <property type="term" value="F:DNA binding"/>
    <property type="evidence" value="ECO:0007669"/>
    <property type="project" value="UniProtKB-KW"/>
</dbReference>
<name>A0A218P3D7_THECE</name>
<organism evidence="5 6">
    <name type="scientific">Thermococcus celer Vu 13 = JCM 8558</name>
    <dbReference type="NCBI Taxonomy" id="1293037"/>
    <lineage>
        <taxon>Archaea</taxon>
        <taxon>Methanobacteriati</taxon>
        <taxon>Methanobacteriota</taxon>
        <taxon>Thermococci</taxon>
        <taxon>Thermococcales</taxon>
        <taxon>Thermococcaceae</taxon>
        <taxon>Thermococcus</taxon>
    </lineage>
</organism>
<sequence length="425" mass="48496">MSELEFYRETRFKDTEIGRVPEDWEVVELGEVCKKITDGTHKTPKYVDKGIPFISTQNIVPFRPGFDFSQYKKYISLEEHRELIKRCKPEKGDILISKCGTIGRTKLIDVDYEFSIFVGLALLKLKKDRVSGEFLEQLLNFEPYIRRMEIASPGATRKTLTINAIKKFKISLPPLPEQQKIAEILRSIDEAIGAVEDSITKLERLRKGAMEHLLTRGVNHTRFKEVELNGRRVKIPAEWEVVELGKKEYFEVVMGQSPPSSTYNQKGEGLPFLQGSAEFGRLYPTPLLYTTQPKKIANKNDILISVRAPVGDVNIAPFKLCIGRGLAAIRPNLRKIDYMYLFYYLAFAKPIMEKLGGGSTFKGITKKALQNFEIPLPPLPEQQKIAEILRSIDEAIEAKRMKKAGLERMKKAVMEKLLTGEVRVR</sequence>
<dbReference type="Gene3D" id="3.90.220.20">
    <property type="entry name" value="DNA methylase specificity domains"/>
    <property type="match status" value="2"/>
</dbReference>
<evidence type="ECO:0000256" key="1">
    <source>
        <dbReference type="ARBA" id="ARBA00010923"/>
    </source>
</evidence>
<evidence type="ECO:0000313" key="5">
    <source>
        <dbReference type="EMBL" id="ASI99427.1"/>
    </source>
</evidence>
<proteinExistence type="inferred from homology"/>
<dbReference type="GO" id="GO:0009307">
    <property type="term" value="P:DNA restriction-modification system"/>
    <property type="evidence" value="ECO:0007669"/>
    <property type="project" value="UniProtKB-KW"/>
</dbReference>
<dbReference type="Proteomes" id="UP000197156">
    <property type="component" value="Chromosome"/>
</dbReference>
<evidence type="ECO:0000313" key="6">
    <source>
        <dbReference type="Proteomes" id="UP000197156"/>
    </source>
</evidence>
<dbReference type="RefSeq" id="WP_088863354.1">
    <property type="nucleotide sequence ID" value="NZ_CP014854.1"/>
</dbReference>
<evidence type="ECO:0000259" key="4">
    <source>
        <dbReference type="Pfam" id="PF01420"/>
    </source>
</evidence>
<dbReference type="SUPFAM" id="SSF116734">
    <property type="entry name" value="DNA methylase specificity domain"/>
    <property type="match status" value="2"/>
</dbReference>
<reference evidence="5 6" key="1">
    <citation type="submission" date="2016-03" db="EMBL/GenBank/DDBJ databases">
        <title>Complete genome sequence of Thermococcus celer.</title>
        <authorList>
            <person name="Oger P.M."/>
        </authorList>
    </citation>
    <scope>NUCLEOTIDE SEQUENCE [LARGE SCALE GENOMIC DNA]</scope>
    <source>
        <strain evidence="5 6">Vu 13</strain>
    </source>
</reference>
<comment type="similarity">
    <text evidence="1">Belongs to the type-I restriction system S methylase family.</text>
</comment>
<dbReference type="PANTHER" id="PTHR30408:SF12">
    <property type="entry name" value="TYPE I RESTRICTION ENZYME MJAVIII SPECIFICITY SUBUNIT"/>
    <property type="match status" value="1"/>
</dbReference>
<keyword evidence="6" id="KW-1185">Reference proteome</keyword>
<dbReference type="InterPro" id="IPR052021">
    <property type="entry name" value="Type-I_RS_S_subunit"/>
</dbReference>
<keyword evidence="2" id="KW-0680">Restriction system</keyword>
<dbReference type="AlphaFoldDB" id="A0A218P3D7"/>
<feature type="domain" description="Type I restriction modification DNA specificity" evidence="4">
    <location>
        <begin position="21"/>
        <end position="203"/>
    </location>
</feature>
<protein>
    <recommendedName>
        <fullName evidence="4">Type I restriction modification DNA specificity domain-containing protein</fullName>
    </recommendedName>
</protein>
<keyword evidence="3" id="KW-0238">DNA-binding</keyword>
<dbReference type="CDD" id="cd17246">
    <property type="entry name" value="RMtype1_S_SonII-TRD2-CR2_like"/>
    <property type="match status" value="1"/>
</dbReference>
<dbReference type="EMBL" id="CP014854">
    <property type="protein sequence ID" value="ASI99427.1"/>
    <property type="molecule type" value="Genomic_DNA"/>
</dbReference>